<comment type="caution">
    <text evidence="2">The sequence shown here is derived from an EMBL/GenBank/DDBJ whole genome shotgun (WGS) entry which is preliminary data.</text>
</comment>
<feature type="transmembrane region" description="Helical" evidence="1">
    <location>
        <begin position="48"/>
        <end position="64"/>
    </location>
</feature>
<name>A0ABR8PYE5_9CLOT</name>
<dbReference type="InterPro" id="IPR021529">
    <property type="entry name" value="DUF2798"/>
</dbReference>
<proteinExistence type="predicted"/>
<evidence type="ECO:0000313" key="3">
    <source>
        <dbReference type="Proteomes" id="UP000627781"/>
    </source>
</evidence>
<dbReference type="Proteomes" id="UP000627781">
    <property type="component" value="Unassembled WGS sequence"/>
</dbReference>
<organism evidence="2 3">
    <name type="scientific">Clostridium cibarium</name>
    <dbReference type="NCBI Taxonomy" id="2762247"/>
    <lineage>
        <taxon>Bacteria</taxon>
        <taxon>Bacillati</taxon>
        <taxon>Bacillota</taxon>
        <taxon>Clostridia</taxon>
        <taxon>Eubacteriales</taxon>
        <taxon>Clostridiaceae</taxon>
        <taxon>Clostridium</taxon>
    </lineage>
</organism>
<gene>
    <name evidence="2" type="ORF">H9661_17680</name>
</gene>
<accession>A0ABR8PYE5</accession>
<keyword evidence="1" id="KW-0812">Transmembrane</keyword>
<evidence type="ECO:0000313" key="2">
    <source>
        <dbReference type="EMBL" id="MBD7913185.1"/>
    </source>
</evidence>
<protein>
    <submittedName>
        <fullName evidence="2">DUF2798 domain-containing protein</fullName>
    </submittedName>
</protein>
<sequence>MPQTKKESLIYTVMMCAFMVFFMSIYNVFLRTGSLSIETINSVLDEFILTYIIGIICDWFIVSGPAKGIAFKFIKKEDKPVKKIVLISSWMVCGMVLCMSLYGSIMNVGVTSELPKTYITAIGFNIIMALPLQLIIAGPIIRFLFSKVCPR</sequence>
<keyword evidence="1" id="KW-0472">Membrane</keyword>
<feature type="transmembrane region" description="Helical" evidence="1">
    <location>
        <begin position="9"/>
        <end position="28"/>
    </location>
</feature>
<dbReference type="RefSeq" id="WP_191770085.1">
    <property type="nucleotide sequence ID" value="NZ_JACSRA010000038.1"/>
</dbReference>
<feature type="transmembrane region" description="Helical" evidence="1">
    <location>
        <begin position="117"/>
        <end position="145"/>
    </location>
</feature>
<evidence type="ECO:0000256" key="1">
    <source>
        <dbReference type="SAM" id="Phobius"/>
    </source>
</evidence>
<keyword evidence="1" id="KW-1133">Transmembrane helix</keyword>
<dbReference type="Pfam" id="PF11391">
    <property type="entry name" value="DUF2798"/>
    <property type="match status" value="2"/>
</dbReference>
<keyword evidence="3" id="KW-1185">Reference proteome</keyword>
<reference evidence="2 3" key="1">
    <citation type="submission" date="2020-08" db="EMBL/GenBank/DDBJ databases">
        <title>A Genomic Blueprint of the Chicken Gut Microbiome.</title>
        <authorList>
            <person name="Gilroy R."/>
            <person name="Ravi A."/>
            <person name="Getino M."/>
            <person name="Pursley I."/>
            <person name="Horton D.L."/>
            <person name="Alikhan N.-F."/>
            <person name="Baker D."/>
            <person name="Gharbi K."/>
            <person name="Hall N."/>
            <person name="Watson M."/>
            <person name="Adriaenssens E.M."/>
            <person name="Foster-Nyarko E."/>
            <person name="Jarju S."/>
            <person name="Secka A."/>
            <person name="Antonio M."/>
            <person name="Oren A."/>
            <person name="Chaudhuri R."/>
            <person name="La Ragione R.M."/>
            <person name="Hildebrand F."/>
            <person name="Pallen M.J."/>
        </authorList>
    </citation>
    <scope>NUCLEOTIDE SEQUENCE [LARGE SCALE GENOMIC DNA]</scope>
    <source>
        <strain evidence="2 3">Sa3CVN1</strain>
    </source>
</reference>
<feature type="transmembrane region" description="Helical" evidence="1">
    <location>
        <begin position="84"/>
        <end position="105"/>
    </location>
</feature>
<dbReference type="EMBL" id="JACSRA010000038">
    <property type="protein sequence ID" value="MBD7913185.1"/>
    <property type="molecule type" value="Genomic_DNA"/>
</dbReference>